<dbReference type="OrthoDB" id="2019491at2759"/>
<evidence type="ECO:0000313" key="7">
    <source>
        <dbReference type="EMBL" id="KAG8240459.1"/>
    </source>
</evidence>
<evidence type="ECO:0000256" key="1">
    <source>
        <dbReference type="ARBA" id="ARBA00010835"/>
    </source>
</evidence>
<keyword evidence="5" id="KW-1133">Transmembrane helix</keyword>
<feature type="region of interest" description="Disordered" evidence="4">
    <location>
        <begin position="332"/>
        <end position="353"/>
    </location>
</feature>
<evidence type="ECO:0000256" key="5">
    <source>
        <dbReference type="SAM" id="Phobius"/>
    </source>
</evidence>
<keyword evidence="2" id="KW-0488">Methylation</keyword>
<dbReference type="Pfam" id="PF03462">
    <property type="entry name" value="PCRF"/>
    <property type="match status" value="1"/>
</dbReference>
<dbReference type="GO" id="GO:0005737">
    <property type="term" value="C:cytoplasm"/>
    <property type="evidence" value="ECO:0007669"/>
    <property type="project" value="UniProtKB-ARBA"/>
</dbReference>
<keyword evidence="3" id="KW-0648">Protein biosynthesis</keyword>
<dbReference type="SMART" id="SM00937">
    <property type="entry name" value="PCRF"/>
    <property type="match status" value="1"/>
</dbReference>
<feature type="transmembrane region" description="Helical" evidence="5">
    <location>
        <begin position="6"/>
        <end position="28"/>
    </location>
</feature>
<evidence type="ECO:0000256" key="3">
    <source>
        <dbReference type="ARBA" id="ARBA00022917"/>
    </source>
</evidence>
<name>A0A8K0KS05_LADFU</name>
<dbReference type="InterPro" id="IPR000352">
    <property type="entry name" value="Pep_chain_release_fac_I"/>
</dbReference>
<reference evidence="7" key="1">
    <citation type="submission" date="2013-04" db="EMBL/GenBank/DDBJ databases">
        <authorList>
            <person name="Qu J."/>
            <person name="Murali S.C."/>
            <person name="Bandaranaike D."/>
            <person name="Bellair M."/>
            <person name="Blankenburg K."/>
            <person name="Chao H."/>
            <person name="Dinh H."/>
            <person name="Doddapaneni H."/>
            <person name="Downs B."/>
            <person name="Dugan-Rocha S."/>
            <person name="Elkadiri S."/>
            <person name="Gnanaolivu R.D."/>
            <person name="Hernandez B."/>
            <person name="Javaid M."/>
            <person name="Jayaseelan J.C."/>
            <person name="Lee S."/>
            <person name="Li M."/>
            <person name="Ming W."/>
            <person name="Munidasa M."/>
            <person name="Muniz J."/>
            <person name="Nguyen L."/>
            <person name="Ongeri F."/>
            <person name="Osuji N."/>
            <person name="Pu L.-L."/>
            <person name="Puazo M."/>
            <person name="Qu C."/>
            <person name="Quiroz J."/>
            <person name="Raj R."/>
            <person name="Weissenberger G."/>
            <person name="Xin Y."/>
            <person name="Zou X."/>
            <person name="Han Y."/>
            <person name="Richards S."/>
            <person name="Worley K."/>
            <person name="Muzny D."/>
            <person name="Gibbs R."/>
        </authorList>
    </citation>
    <scope>NUCLEOTIDE SEQUENCE</scope>
    <source>
        <strain evidence="7">Sampled in the wild</strain>
    </source>
</reference>
<protein>
    <recommendedName>
        <fullName evidence="6">Peptide chain release factor domain-containing protein</fullName>
    </recommendedName>
</protein>
<dbReference type="PANTHER" id="PTHR43804">
    <property type="entry name" value="LD18447P"/>
    <property type="match status" value="1"/>
</dbReference>
<keyword evidence="5" id="KW-0812">Transmembrane</keyword>
<keyword evidence="5" id="KW-0472">Membrane</keyword>
<comment type="similarity">
    <text evidence="1">Belongs to the prokaryotic/mitochondrial release factor family.</text>
</comment>
<feature type="domain" description="Peptide chain release factor" evidence="6">
    <location>
        <begin position="138"/>
        <end position="240"/>
    </location>
</feature>
<sequence>MCTVELIYFIYLVLAVHLKMSGIFRRLISFSVSSSFFRNSTNSIHILNNVLVRSKYLARKLIALQRRQLSITSQNILSIENPDVQKYMTSIEEEYESLQNTKNDLTQDVRERLAALGSVVSLINERKALLADSAALKLMEDEKSADDEFKGMVLEEITNCRRKIEEIDEQILFSLLPKDPLDNSGALLEVSAGVGGKEAMLFSRELFDMYCNYADYRGGLRHSSALISGNGPVYGLLSKEAGVHRVQRIPVTEKSGRVHTSTVKVAVLPQPSELDVEVKKEDLKIETKRAGGAGGQHVNTTDSISVECQTDRSQFRNKEMALLRLRAKLYEEEKKKRDKSEAATRKEQVGEAA</sequence>
<dbReference type="InterPro" id="IPR045853">
    <property type="entry name" value="Pep_chain_release_fac_I_sf"/>
</dbReference>
<keyword evidence="8" id="KW-1185">Reference proteome</keyword>
<dbReference type="Gene3D" id="6.10.140.1950">
    <property type="match status" value="1"/>
</dbReference>
<dbReference type="SUPFAM" id="SSF75620">
    <property type="entry name" value="Release factor"/>
    <property type="match status" value="1"/>
</dbReference>
<dbReference type="InterPro" id="IPR050057">
    <property type="entry name" value="Prokaryotic/Mito_RF"/>
</dbReference>
<accession>A0A8K0KS05</accession>
<comment type="caution">
    <text evidence="7">The sequence shown here is derived from an EMBL/GenBank/DDBJ whole genome shotgun (WGS) entry which is preliminary data.</text>
</comment>
<dbReference type="PANTHER" id="PTHR43804:SF7">
    <property type="entry name" value="LD18447P"/>
    <property type="match status" value="1"/>
</dbReference>
<dbReference type="GO" id="GO:0003747">
    <property type="term" value="F:translation release factor activity"/>
    <property type="evidence" value="ECO:0007669"/>
    <property type="project" value="InterPro"/>
</dbReference>
<dbReference type="Pfam" id="PF00472">
    <property type="entry name" value="RF-1"/>
    <property type="match status" value="1"/>
</dbReference>
<feature type="non-terminal residue" evidence="7">
    <location>
        <position position="1"/>
    </location>
</feature>
<reference evidence="7" key="2">
    <citation type="submission" date="2017-10" db="EMBL/GenBank/DDBJ databases">
        <title>Ladona fulva Genome sequencing and assembly.</title>
        <authorList>
            <person name="Murali S."/>
            <person name="Richards S."/>
            <person name="Bandaranaike D."/>
            <person name="Bellair M."/>
            <person name="Blankenburg K."/>
            <person name="Chao H."/>
            <person name="Dinh H."/>
            <person name="Doddapaneni H."/>
            <person name="Dugan-Rocha S."/>
            <person name="Elkadiri S."/>
            <person name="Gnanaolivu R."/>
            <person name="Hernandez B."/>
            <person name="Skinner E."/>
            <person name="Javaid M."/>
            <person name="Lee S."/>
            <person name="Li M."/>
            <person name="Ming W."/>
            <person name="Munidasa M."/>
            <person name="Muniz J."/>
            <person name="Nguyen L."/>
            <person name="Hughes D."/>
            <person name="Osuji N."/>
            <person name="Pu L.-L."/>
            <person name="Puazo M."/>
            <person name="Qu C."/>
            <person name="Quiroz J."/>
            <person name="Raj R."/>
            <person name="Weissenberger G."/>
            <person name="Xin Y."/>
            <person name="Zou X."/>
            <person name="Han Y."/>
            <person name="Worley K."/>
            <person name="Muzny D."/>
            <person name="Gibbs R."/>
        </authorList>
    </citation>
    <scope>NUCLEOTIDE SEQUENCE</scope>
    <source>
        <strain evidence="7">Sampled in the wild</strain>
    </source>
</reference>
<dbReference type="EMBL" id="KZ312453">
    <property type="protein sequence ID" value="KAG8240459.1"/>
    <property type="molecule type" value="Genomic_DNA"/>
</dbReference>
<dbReference type="Proteomes" id="UP000792457">
    <property type="component" value="Unassembled WGS sequence"/>
</dbReference>
<organism evidence="7 8">
    <name type="scientific">Ladona fulva</name>
    <name type="common">Scarce chaser dragonfly</name>
    <name type="synonym">Libellula fulva</name>
    <dbReference type="NCBI Taxonomy" id="123851"/>
    <lineage>
        <taxon>Eukaryota</taxon>
        <taxon>Metazoa</taxon>
        <taxon>Ecdysozoa</taxon>
        <taxon>Arthropoda</taxon>
        <taxon>Hexapoda</taxon>
        <taxon>Insecta</taxon>
        <taxon>Pterygota</taxon>
        <taxon>Palaeoptera</taxon>
        <taxon>Odonata</taxon>
        <taxon>Epiprocta</taxon>
        <taxon>Anisoptera</taxon>
        <taxon>Libelluloidea</taxon>
        <taxon>Libellulidae</taxon>
        <taxon>Ladona</taxon>
    </lineage>
</organism>
<evidence type="ECO:0000259" key="6">
    <source>
        <dbReference type="SMART" id="SM00937"/>
    </source>
</evidence>
<dbReference type="AlphaFoldDB" id="A0A8K0KS05"/>
<evidence type="ECO:0000256" key="4">
    <source>
        <dbReference type="SAM" id="MobiDB-lite"/>
    </source>
</evidence>
<evidence type="ECO:0000313" key="8">
    <source>
        <dbReference type="Proteomes" id="UP000792457"/>
    </source>
</evidence>
<dbReference type="Gene3D" id="3.30.160.20">
    <property type="match status" value="1"/>
</dbReference>
<gene>
    <name evidence="7" type="ORF">J437_LFUL018843</name>
</gene>
<proteinExistence type="inferred from homology"/>
<dbReference type="InterPro" id="IPR005139">
    <property type="entry name" value="PCRF"/>
</dbReference>
<dbReference type="Gene3D" id="3.30.70.1660">
    <property type="match status" value="1"/>
</dbReference>
<evidence type="ECO:0000256" key="2">
    <source>
        <dbReference type="ARBA" id="ARBA00022481"/>
    </source>
</evidence>